<dbReference type="RefSeq" id="WP_149325281.1">
    <property type="nucleotide sequence ID" value="NZ_CP043504.1"/>
</dbReference>
<gene>
    <name evidence="1" type="ORF">FLP23_07505</name>
</gene>
<dbReference type="KEGG" id="lyk:FLP23_07505"/>
<accession>A0A5C1Y705</accession>
<reference evidence="1 2" key="1">
    <citation type="submission" date="2019-09" db="EMBL/GenBank/DDBJ databases">
        <title>Genome sequencing of strain KACC 19322.</title>
        <authorList>
            <person name="Heo J."/>
            <person name="Kim S.-J."/>
            <person name="Kim J.-S."/>
            <person name="Hong S.-B."/>
            <person name="Kwon S.-W."/>
        </authorList>
    </citation>
    <scope>NUCLEOTIDE SEQUENCE [LARGE SCALE GENOMIC DNA]</scope>
    <source>
        <strain evidence="1 2">KACC 19322</strain>
    </source>
</reference>
<organism evidence="1 2">
    <name type="scientific">Protaetiibacter larvae</name>
    <dbReference type="NCBI Taxonomy" id="2592654"/>
    <lineage>
        <taxon>Bacteria</taxon>
        <taxon>Bacillati</taxon>
        <taxon>Actinomycetota</taxon>
        <taxon>Actinomycetes</taxon>
        <taxon>Micrococcales</taxon>
        <taxon>Microbacteriaceae</taxon>
        <taxon>Protaetiibacter</taxon>
    </lineage>
</organism>
<sequence>MKNSEFRRAVDQEFGPGFGRVLVTETVVLELGNRTPEAALTAGVPASEVWIALCRSQDVPRERWHGAGLPQPRKH</sequence>
<dbReference type="EMBL" id="CP043504">
    <property type="protein sequence ID" value="QEO09863.1"/>
    <property type="molecule type" value="Genomic_DNA"/>
</dbReference>
<dbReference type="OrthoDB" id="3215033at2"/>
<dbReference type="InterPro" id="IPR021408">
    <property type="entry name" value="DUF3046"/>
</dbReference>
<dbReference type="Proteomes" id="UP000322159">
    <property type="component" value="Chromosome"/>
</dbReference>
<dbReference type="AlphaFoldDB" id="A0A5C1Y705"/>
<dbReference type="Pfam" id="PF11248">
    <property type="entry name" value="DUF3046"/>
    <property type="match status" value="1"/>
</dbReference>
<proteinExistence type="predicted"/>
<name>A0A5C1Y705_9MICO</name>
<evidence type="ECO:0000313" key="1">
    <source>
        <dbReference type="EMBL" id="QEO09863.1"/>
    </source>
</evidence>
<evidence type="ECO:0000313" key="2">
    <source>
        <dbReference type="Proteomes" id="UP000322159"/>
    </source>
</evidence>
<keyword evidence="2" id="KW-1185">Reference proteome</keyword>
<protein>
    <submittedName>
        <fullName evidence="1">DUF3046 domain-containing protein</fullName>
    </submittedName>
</protein>